<dbReference type="GO" id="GO:0016787">
    <property type="term" value="F:hydrolase activity"/>
    <property type="evidence" value="ECO:0007669"/>
    <property type="project" value="UniProtKB-KW"/>
</dbReference>
<name>A0A0A2WE63_9GAMM</name>
<gene>
    <name evidence="2" type="ORF">LF41_1878</name>
</gene>
<evidence type="ECO:0000313" key="3">
    <source>
        <dbReference type="Proteomes" id="UP000030518"/>
    </source>
</evidence>
<dbReference type="AlphaFoldDB" id="A0A0A2WE63"/>
<dbReference type="SUPFAM" id="SSF53474">
    <property type="entry name" value="alpha/beta-Hydrolases"/>
    <property type="match status" value="1"/>
</dbReference>
<dbReference type="OrthoDB" id="5296151at2"/>
<dbReference type="Pfam" id="PF12697">
    <property type="entry name" value="Abhydrolase_6"/>
    <property type="match status" value="1"/>
</dbReference>
<dbReference type="EMBL" id="JRKJ01000023">
    <property type="protein sequence ID" value="KGQ18023.1"/>
    <property type="molecule type" value="Genomic_DNA"/>
</dbReference>
<protein>
    <submittedName>
        <fullName evidence="2">Abhydrolase, alpha/beta hydrolase fold protein</fullName>
    </submittedName>
</protein>
<dbReference type="Gene3D" id="3.40.50.1820">
    <property type="entry name" value="alpha/beta hydrolase"/>
    <property type="match status" value="1"/>
</dbReference>
<dbReference type="PATRIC" id="fig|1300345.3.peg.2925"/>
<keyword evidence="2" id="KW-0378">Hydrolase</keyword>
<organism evidence="2 3">
    <name type="scientific">Lysobacter dokdonensis DS-58</name>
    <dbReference type="NCBI Taxonomy" id="1300345"/>
    <lineage>
        <taxon>Bacteria</taxon>
        <taxon>Pseudomonadati</taxon>
        <taxon>Pseudomonadota</taxon>
        <taxon>Gammaproteobacteria</taxon>
        <taxon>Lysobacterales</taxon>
        <taxon>Lysobacteraceae</taxon>
        <taxon>Noviluteimonas</taxon>
    </lineage>
</organism>
<dbReference type="STRING" id="1300345.LF41_1878"/>
<evidence type="ECO:0000259" key="1">
    <source>
        <dbReference type="Pfam" id="PF12697"/>
    </source>
</evidence>
<proteinExistence type="predicted"/>
<comment type="caution">
    <text evidence="2">The sequence shown here is derived from an EMBL/GenBank/DDBJ whole genome shotgun (WGS) entry which is preliminary data.</text>
</comment>
<feature type="domain" description="AB hydrolase-1" evidence="1">
    <location>
        <begin position="38"/>
        <end position="255"/>
    </location>
</feature>
<reference evidence="2 3" key="1">
    <citation type="submission" date="2014-09" db="EMBL/GenBank/DDBJ databases">
        <title>Genome sequences of Lysobacter dokdonensis DS-58.</title>
        <authorList>
            <person name="Kim J.F."/>
            <person name="Kwak M.-J."/>
        </authorList>
    </citation>
    <scope>NUCLEOTIDE SEQUENCE [LARGE SCALE GENOMIC DNA]</scope>
    <source>
        <strain evidence="2 3">DS-58</strain>
    </source>
</reference>
<dbReference type="PANTHER" id="PTHR43798:SF33">
    <property type="entry name" value="HYDROLASE, PUTATIVE (AFU_ORTHOLOGUE AFUA_2G14860)-RELATED"/>
    <property type="match status" value="1"/>
</dbReference>
<dbReference type="InterPro" id="IPR029058">
    <property type="entry name" value="AB_hydrolase_fold"/>
</dbReference>
<dbReference type="PANTHER" id="PTHR43798">
    <property type="entry name" value="MONOACYLGLYCEROL LIPASE"/>
    <property type="match status" value="1"/>
</dbReference>
<dbReference type="eggNOG" id="COG0596">
    <property type="taxonomic scope" value="Bacteria"/>
</dbReference>
<keyword evidence="3" id="KW-1185">Reference proteome</keyword>
<evidence type="ECO:0000313" key="2">
    <source>
        <dbReference type="EMBL" id="KGQ18023.1"/>
    </source>
</evidence>
<sequence length="268" mass="28423">MSAMALAIASTAMAQEAKVDRPGYSLQVARQGDAPVAIVFESGFGQGAGVWQGVVDELGATCGCVAYSRAGLGKSGTDGKPKTIEAHLQDLGAVIDAQAKGRKVVLVGHSYGGLLVTEYARLHPERVQGLVLVDPATMGQRVAFKQADAARVAADDKALLSMLPPKLAEDYTLLVTQLDEPANATPHAQPDVPVALLTSTQVVTEPFVFEETAAGKALWKQQHAQLFATYARGEHLYFRTGHNIHREDPKAVADAIRVILADAKSTED</sequence>
<dbReference type="Proteomes" id="UP000030518">
    <property type="component" value="Unassembled WGS sequence"/>
</dbReference>
<dbReference type="InterPro" id="IPR000073">
    <property type="entry name" value="AB_hydrolase_1"/>
</dbReference>
<dbReference type="GO" id="GO:0016020">
    <property type="term" value="C:membrane"/>
    <property type="evidence" value="ECO:0007669"/>
    <property type="project" value="TreeGrafter"/>
</dbReference>
<dbReference type="InterPro" id="IPR050266">
    <property type="entry name" value="AB_hydrolase_sf"/>
</dbReference>
<accession>A0A0A2WE63</accession>